<dbReference type="GO" id="GO:0004402">
    <property type="term" value="F:histone acetyltransferase activity"/>
    <property type="evidence" value="ECO:0007669"/>
    <property type="project" value="InterPro"/>
</dbReference>
<keyword evidence="6 12" id="KW-0862">Zinc</keyword>
<dbReference type="EMBL" id="NCKV01008650">
    <property type="protein sequence ID" value="RWS22489.1"/>
    <property type="molecule type" value="Genomic_DNA"/>
</dbReference>
<name>A0A443S4N6_9ACAR</name>
<dbReference type="PANTHER" id="PTHR13808">
    <property type="entry name" value="CBP/P300-RELATED"/>
    <property type="match status" value="1"/>
</dbReference>
<keyword evidence="7" id="KW-0156">Chromatin regulator</keyword>
<evidence type="ECO:0000256" key="7">
    <source>
        <dbReference type="ARBA" id="ARBA00022853"/>
    </source>
</evidence>
<dbReference type="GO" id="GO:0005667">
    <property type="term" value="C:transcription regulator complex"/>
    <property type="evidence" value="ECO:0007669"/>
    <property type="project" value="TreeGrafter"/>
</dbReference>
<dbReference type="SUPFAM" id="SSF47040">
    <property type="entry name" value="Kix domain of CBP (creb binding protein)"/>
    <property type="match status" value="1"/>
</dbReference>
<dbReference type="VEuPathDB" id="VectorBase:LDEU009551"/>
<keyword evidence="3 16" id="KW-0808">Transferase</keyword>
<dbReference type="InterPro" id="IPR035898">
    <property type="entry name" value="TAZ_dom_sf"/>
</dbReference>
<evidence type="ECO:0000256" key="8">
    <source>
        <dbReference type="ARBA" id="ARBA00023015"/>
    </source>
</evidence>
<evidence type="ECO:0000256" key="5">
    <source>
        <dbReference type="ARBA" id="ARBA00022771"/>
    </source>
</evidence>
<dbReference type="Proteomes" id="UP000288716">
    <property type="component" value="Unassembled WGS sequence"/>
</dbReference>
<accession>A0A443S4N6</accession>
<evidence type="ECO:0000313" key="16">
    <source>
        <dbReference type="EMBL" id="RWS22489.1"/>
    </source>
</evidence>
<evidence type="ECO:0000256" key="3">
    <source>
        <dbReference type="ARBA" id="ARBA00022679"/>
    </source>
</evidence>
<comment type="catalytic activity">
    <reaction evidence="11">
        <text>L-lysyl-[protein] + acetyl-CoA = N(6)-acetyl-L-lysyl-[protein] + CoA + H(+)</text>
        <dbReference type="Rhea" id="RHEA:45948"/>
        <dbReference type="Rhea" id="RHEA-COMP:9752"/>
        <dbReference type="Rhea" id="RHEA-COMP:10731"/>
        <dbReference type="ChEBI" id="CHEBI:15378"/>
        <dbReference type="ChEBI" id="CHEBI:29969"/>
        <dbReference type="ChEBI" id="CHEBI:57287"/>
        <dbReference type="ChEBI" id="CHEBI:57288"/>
        <dbReference type="ChEBI" id="CHEBI:61930"/>
        <dbReference type="EC" id="2.3.1.48"/>
    </reaction>
</comment>
<dbReference type="InterPro" id="IPR013178">
    <property type="entry name" value="Histone_AcTrfase_Rtt109/CBP"/>
</dbReference>
<feature type="domain" description="TAZ-type" evidence="14">
    <location>
        <begin position="210"/>
        <end position="302"/>
    </location>
</feature>
<dbReference type="InterPro" id="IPR000197">
    <property type="entry name" value="Znf_TAZ"/>
</dbReference>
<feature type="region of interest" description="Disordered" evidence="13">
    <location>
        <begin position="133"/>
        <end position="154"/>
    </location>
</feature>
<keyword evidence="9" id="KW-0804">Transcription</keyword>
<dbReference type="Gene3D" id="1.20.1020.10">
    <property type="entry name" value="TAZ domain"/>
    <property type="match status" value="1"/>
</dbReference>
<evidence type="ECO:0000259" key="14">
    <source>
        <dbReference type="PROSITE" id="PS50134"/>
    </source>
</evidence>
<evidence type="ECO:0000256" key="10">
    <source>
        <dbReference type="ARBA" id="ARBA00023242"/>
    </source>
</evidence>
<evidence type="ECO:0000256" key="2">
    <source>
        <dbReference type="ARBA" id="ARBA00013184"/>
    </source>
</evidence>
<evidence type="ECO:0000313" key="17">
    <source>
        <dbReference type="Proteomes" id="UP000288716"/>
    </source>
</evidence>
<dbReference type="AlphaFoldDB" id="A0A443S4N6"/>
<evidence type="ECO:0000256" key="13">
    <source>
        <dbReference type="SAM" id="MobiDB-lite"/>
    </source>
</evidence>
<dbReference type="GO" id="GO:0000123">
    <property type="term" value="C:histone acetyltransferase complex"/>
    <property type="evidence" value="ECO:0007669"/>
    <property type="project" value="TreeGrafter"/>
</dbReference>
<dbReference type="InterPro" id="IPR036529">
    <property type="entry name" value="KIX_dom_sf"/>
</dbReference>
<dbReference type="OrthoDB" id="6435608at2759"/>
<keyword evidence="8" id="KW-0805">Transcription regulation</keyword>
<evidence type="ECO:0000256" key="12">
    <source>
        <dbReference type="PROSITE-ProRule" id="PRU00203"/>
    </source>
</evidence>
<evidence type="ECO:0000259" key="15">
    <source>
        <dbReference type="PROSITE" id="PS50952"/>
    </source>
</evidence>
<dbReference type="GO" id="GO:0003713">
    <property type="term" value="F:transcription coactivator activity"/>
    <property type="evidence" value="ECO:0007669"/>
    <property type="project" value="TreeGrafter"/>
</dbReference>
<dbReference type="EC" id="2.3.1.48" evidence="2"/>
<feature type="compositionally biased region" description="Polar residues" evidence="13">
    <location>
        <begin position="140"/>
        <end position="154"/>
    </location>
</feature>
<comment type="subcellular location">
    <subcellularLocation>
        <location evidence="1">Nucleus</location>
    </subcellularLocation>
</comment>
<dbReference type="SUPFAM" id="SSF57933">
    <property type="entry name" value="TAZ domain"/>
    <property type="match status" value="1"/>
</dbReference>
<feature type="non-terminal residue" evidence="16">
    <location>
        <position position="1"/>
    </location>
</feature>
<dbReference type="GO" id="GO:0045944">
    <property type="term" value="P:positive regulation of transcription by RNA polymerase II"/>
    <property type="evidence" value="ECO:0007669"/>
    <property type="project" value="TreeGrafter"/>
</dbReference>
<comment type="caution">
    <text evidence="16">The sequence shown here is derived from an EMBL/GenBank/DDBJ whole genome shotgun (WGS) entry which is preliminary data.</text>
</comment>
<dbReference type="Pfam" id="PF02172">
    <property type="entry name" value="KIX"/>
    <property type="match status" value="1"/>
</dbReference>
<evidence type="ECO:0000256" key="6">
    <source>
        <dbReference type="ARBA" id="ARBA00022833"/>
    </source>
</evidence>
<feature type="zinc finger region" description="TAZ-type" evidence="12">
    <location>
        <begin position="210"/>
        <end position="302"/>
    </location>
</feature>
<keyword evidence="10" id="KW-0539">Nucleus</keyword>
<feature type="domain" description="KIX" evidence="15">
    <location>
        <begin position="54"/>
        <end position="133"/>
    </location>
</feature>
<reference evidence="16 17" key="1">
    <citation type="journal article" date="2018" name="Gigascience">
        <title>Genomes of trombidid mites reveal novel predicted allergens and laterally-transferred genes associated with secondary metabolism.</title>
        <authorList>
            <person name="Dong X."/>
            <person name="Chaisiri K."/>
            <person name="Xia D."/>
            <person name="Armstrong S.D."/>
            <person name="Fang Y."/>
            <person name="Donnelly M.J."/>
            <person name="Kadowaki T."/>
            <person name="McGarry J.W."/>
            <person name="Darby A.C."/>
            <person name="Makepeace B.L."/>
        </authorList>
    </citation>
    <scope>NUCLEOTIDE SEQUENCE [LARGE SCALE GENOMIC DNA]</scope>
    <source>
        <strain evidence="16">UoL-UT</strain>
    </source>
</reference>
<dbReference type="PROSITE" id="PS50952">
    <property type="entry name" value="KIX"/>
    <property type="match status" value="1"/>
</dbReference>
<dbReference type="PROSITE" id="PS50134">
    <property type="entry name" value="ZF_TAZ"/>
    <property type="match status" value="1"/>
</dbReference>
<evidence type="ECO:0000256" key="9">
    <source>
        <dbReference type="ARBA" id="ARBA00023163"/>
    </source>
</evidence>
<evidence type="ECO:0000256" key="11">
    <source>
        <dbReference type="ARBA" id="ARBA00048017"/>
    </source>
</evidence>
<gene>
    <name evidence="16" type="ORF">B4U80_00740</name>
</gene>
<keyword evidence="17" id="KW-1185">Reference proteome</keyword>
<keyword evidence="4 12" id="KW-0479">Metal-binding</keyword>
<dbReference type="GO" id="GO:0008270">
    <property type="term" value="F:zinc ion binding"/>
    <property type="evidence" value="ECO:0007669"/>
    <property type="project" value="UniProtKB-KW"/>
</dbReference>
<dbReference type="Gene3D" id="1.10.246.20">
    <property type="entry name" value="Coactivator CBP, KIX domain"/>
    <property type="match status" value="1"/>
</dbReference>
<evidence type="ECO:0000256" key="4">
    <source>
        <dbReference type="ARBA" id="ARBA00022723"/>
    </source>
</evidence>
<dbReference type="Pfam" id="PF02135">
    <property type="entry name" value="zf-TAZ"/>
    <property type="match status" value="1"/>
</dbReference>
<evidence type="ECO:0000256" key="1">
    <source>
        <dbReference type="ARBA" id="ARBA00004123"/>
    </source>
</evidence>
<dbReference type="PANTHER" id="PTHR13808:SF1">
    <property type="entry name" value="HISTONE ACETYLTRANSFERASE"/>
    <property type="match status" value="1"/>
</dbReference>
<sequence length="324" mass="37512">KSEMEKAYQALGLPLPQDYNTTSGQPNPQSQLMRCLNAQQMPISPQLNQQNTTSITKEWHASVTMDCRNHLIQKIVQAIFVAPDSSAVQDRRMINLLVYARNFEGDMYEMANSREEYYHLLAENIYKMQQESEEKRQIRRAQQQNFDRNSQHEPWQQLQNQFRYSQPSLVSQVSFQAPPQQQVPSQLLQLHSQPQQLNQQLPGNPGGTTNAEKRKLIQQQLVLLLHASKCQRREQQQQQNDSGAHQRQCTLPHCGTMKNVLNHMTICTQGKQCTIPHCSSSRSIISHWKNCTRNDCPVCLPLKQAYNRRAQQRVSFHYSDSCLK</sequence>
<dbReference type="GO" id="GO:0005634">
    <property type="term" value="C:nucleus"/>
    <property type="evidence" value="ECO:0007669"/>
    <property type="project" value="UniProtKB-SubCell"/>
</dbReference>
<dbReference type="InterPro" id="IPR003101">
    <property type="entry name" value="KIX_dom"/>
</dbReference>
<protein>
    <recommendedName>
        <fullName evidence="2">histone acetyltransferase</fullName>
        <ecNumber evidence="2">2.3.1.48</ecNumber>
    </recommendedName>
</protein>
<proteinExistence type="predicted"/>
<dbReference type="STRING" id="299467.A0A443S4N6"/>
<dbReference type="SMART" id="SM00551">
    <property type="entry name" value="ZnF_TAZ"/>
    <property type="match status" value="1"/>
</dbReference>
<organism evidence="16 17">
    <name type="scientific">Leptotrombidium deliense</name>
    <dbReference type="NCBI Taxonomy" id="299467"/>
    <lineage>
        <taxon>Eukaryota</taxon>
        <taxon>Metazoa</taxon>
        <taxon>Ecdysozoa</taxon>
        <taxon>Arthropoda</taxon>
        <taxon>Chelicerata</taxon>
        <taxon>Arachnida</taxon>
        <taxon>Acari</taxon>
        <taxon>Acariformes</taxon>
        <taxon>Trombidiformes</taxon>
        <taxon>Prostigmata</taxon>
        <taxon>Anystina</taxon>
        <taxon>Parasitengona</taxon>
        <taxon>Trombiculoidea</taxon>
        <taxon>Trombiculidae</taxon>
        <taxon>Leptotrombidium</taxon>
    </lineage>
</organism>
<keyword evidence="5 12" id="KW-0863">Zinc-finger</keyword>
<dbReference type="GO" id="GO:0031490">
    <property type="term" value="F:chromatin DNA binding"/>
    <property type="evidence" value="ECO:0007669"/>
    <property type="project" value="TreeGrafter"/>
</dbReference>